<feature type="transmembrane region" description="Helical" evidence="7">
    <location>
        <begin position="112"/>
        <end position="131"/>
    </location>
</feature>
<keyword evidence="3 7" id="KW-1133">Transmembrane helix</keyword>
<evidence type="ECO:0000256" key="2">
    <source>
        <dbReference type="ARBA" id="ARBA00022692"/>
    </source>
</evidence>
<evidence type="ECO:0000256" key="7">
    <source>
        <dbReference type="SAM" id="Phobius"/>
    </source>
</evidence>
<evidence type="ECO:0000256" key="5">
    <source>
        <dbReference type="RuleBase" id="RU000320"/>
    </source>
</evidence>
<sequence>MTLTTLAVLVPLLPFLGAVAGLLLGRTAPGFVRPLAVLPTLLAFALAVTVAVRQGTGPATDAGTRLTPTGSVPVDLAVHLDGFSVLIAVLVTLVASCVQIYSTGYLRDDPRYSSYAALVSLFTAAMLLVVYSGDLMVLLVGWEVMGICSYFLVGHYWETPEARAASLKAFLVTKLGDVPFLIGIFALGADAGTFRINGVLTAAASGQLHHPTLIALLLLGGVAGKSAQFPLHTWLPDAMAGPTPVSALIHAATMVAAGIYFVARLLPVFELSSAALAVLAAMAAVTMIGSALSALAQDDIKRVLAYSTIGQLGYMAGALAVGNRSAAVFHLLTHGAFKALLFLAAGVVIHAAGTNSLATMSRMRDLRSRVPDAMWTMAVALAALAALPPFSGFFSKESVLRAAEYAAEGHQAHVPSAVGWTVLVAGLLTALLTAAYATRLFLLAGSPPQTRRARQQRDGETSVPAPTDNHFRTPVVMNAVLWLLAIPALALGVTAGKLPQWFDGTSLAPTLATSVLGVGLALVGVLVTYAAWRHTETRANRVPIGAVVAPDSVEPAATEAAAIAAHPQVYGDIAGAPDPADPGRLLLGPLHRYAVHGFGLDVLYSKAFVRPVLAAAGLVRFLDREVVETYVRTAGGVPRLLGLLVRRAQTGNVQTYLSVLLGGSVVLAVLAVLVASGA</sequence>
<keyword evidence="11" id="KW-1185">Reference proteome</keyword>
<feature type="domain" description="NADH-Ubiquinone oxidoreductase (complex I) chain 5 N-terminal" evidence="9">
    <location>
        <begin position="68"/>
        <end position="115"/>
    </location>
</feature>
<keyword evidence="2 5" id="KW-0812">Transmembrane</keyword>
<proteinExistence type="predicted"/>
<name>A0ABS7QLV4_9ACTN</name>
<feature type="transmembrane region" description="Helical" evidence="7">
    <location>
        <begin position="6"/>
        <end position="24"/>
    </location>
</feature>
<reference evidence="10 11" key="1">
    <citation type="submission" date="2021-08" db="EMBL/GenBank/DDBJ databases">
        <title>Streptomyces sp. PTM05 isolated from lichen.</title>
        <authorList>
            <person name="Somphong A."/>
            <person name="Phongsopitanun W."/>
            <person name="Tanasupawat S."/>
        </authorList>
    </citation>
    <scope>NUCLEOTIDE SEQUENCE [LARGE SCALE GENOMIC DNA]</scope>
    <source>
        <strain evidence="10 11">Ptm05</strain>
    </source>
</reference>
<feature type="transmembrane region" description="Helical" evidence="7">
    <location>
        <begin position="656"/>
        <end position="675"/>
    </location>
</feature>
<dbReference type="InterPro" id="IPR018393">
    <property type="entry name" value="NADHpl_OxRdtase_5_subgr"/>
</dbReference>
<evidence type="ECO:0000313" key="10">
    <source>
        <dbReference type="EMBL" id="MBY8883756.1"/>
    </source>
</evidence>
<feature type="region of interest" description="Disordered" evidence="6">
    <location>
        <begin position="448"/>
        <end position="468"/>
    </location>
</feature>
<dbReference type="Pfam" id="PF00662">
    <property type="entry name" value="Proton_antipo_N"/>
    <property type="match status" value="1"/>
</dbReference>
<dbReference type="PRINTS" id="PR01434">
    <property type="entry name" value="NADHDHGNASE5"/>
</dbReference>
<gene>
    <name evidence="10" type="ORF">K7472_02715</name>
</gene>
<feature type="transmembrane region" description="Helical" evidence="7">
    <location>
        <begin position="36"/>
        <end position="56"/>
    </location>
</feature>
<dbReference type="PANTHER" id="PTHR42829:SF2">
    <property type="entry name" value="NADH-UBIQUINONE OXIDOREDUCTASE CHAIN 5"/>
    <property type="match status" value="1"/>
</dbReference>
<dbReference type="RefSeq" id="WP_222973573.1">
    <property type="nucleotide sequence ID" value="NZ_JAINVZ010000002.1"/>
</dbReference>
<feature type="transmembrane region" description="Helical" evidence="7">
    <location>
        <begin position="417"/>
        <end position="442"/>
    </location>
</feature>
<protein>
    <submittedName>
        <fullName evidence="10">NADH-quinone oxidoreductase subunit L</fullName>
        <ecNumber evidence="10">1.6.5.-</ecNumber>
    </submittedName>
</protein>
<keyword evidence="10" id="KW-0560">Oxidoreductase</keyword>
<dbReference type="Proteomes" id="UP001198565">
    <property type="component" value="Unassembled WGS sequence"/>
</dbReference>
<dbReference type="Gene3D" id="1.20.5.2700">
    <property type="match status" value="1"/>
</dbReference>
<dbReference type="EC" id="1.6.5.-" evidence="10"/>
<feature type="transmembrane region" description="Helical" evidence="7">
    <location>
        <begin position="137"/>
        <end position="157"/>
    </location>
</feature>
<dbReference type="PANTHER" id="PTHR42829">
    <property type="entry name" value="NADH-UBIQUINONE OXIDOREDUCTASE CHAIN 5"/>
    <property type="match status" value="1"/>
</dbReference>
<evidence type="ECO:0000256" key="3">
    <source>
        <dbReference type="ARBA" id="ARBA00022989"/>
    </source>
</evidence>
<evidence type="ECO:0000256" key="1">
    <source>
        <dbReference type="ARBA" id="ARBA00004127"/>
    </source>
</evidence>
<evidence type="ECO:0000313" key="11">
    <source>
        <dbReference type="Proteomes" id="UP001198565"/>
    </source>
</evidence>
<comment type="subcellular location">
    <subcellularLocation>
        <location evidence="1">Endomembrane system</location>
        <topology evidence="1">Multi-pass membrane protein</topology>
    </subcellularLocation>
    <subcellularLocation>
        <location evidence="5">Membrane</location>
        <topology evidence="5">Multi-pass membrane protein</topology>
    </subcellularLocation>
</comment>
<feature type="transmembrane region" description="Helical" evidence="7">
    <location>
        <begin position="76"/>
        <end position="100"/>
    </location>
</feature>
<keyword evidence="4 7" id="KW-0472">Membrane</keyword>
<feature type="transmembrane region" description="Helical" evidence="7">
    <location>
        <begin position="208"/>
        <end position="224"/>
    </location>
</feature>
<dbReference type="NCBIfam" id="TIGR01974">
    <property type="entry name" value="NDH_I_L"/>
    <property type="match status" value="1"/>
</dbReference>
<feature type="domain" description="NADH:quinone oxidoreductase/Mrp antiporter transmembrane" evidence="8">
    <location>
        <begin position="132"/>
        <end position="403"/>
    </location>
</feature>
<feature type="transmembrane region" description="Helical" evidence="7">
    <location>
        <begin position="303"/>
        <end position="321"/>
    </location>
</feature>
<evidence type="ECO:0000256" key="6">
    <source>
        <dbReference type="SAM" id="MobiDB-lite"/>
    </source>
</evidence>
<feature type="transmembrane region" description="Helical" evidence="7">
    <location>
        <begin position="169"/>
        <end position="188"/>
    </location>
</feature>
<feature type="transmembrane region" description="Helical" evidence="7">
    <location>
        <begin position="373"/>
        <end position="394"/>
    </location>
</feature>
<dbReference type="PRINTS" id="PR01435">
    <property type="entry name" value="NPOXDRDTASE5"/>
</dbReference>
<feature type="transmembrane region" description="Helical" evidence="7">
    <location>
        <begin position="475"/>
        <end position="495"/>
    </location>
</feature>
<dbReference type="InterPro" id="IPR003945">
    <property type="entry name" value="NU5C-like"/>
</dbReference>
<feature type="transmembrane region" description="Helical" evidence="7">
    <location>
        <begin position="245"/>
        <end position="263"/>
    </location>
</feature>
<feature type="transmembrane region" description="Helical" evidence="7">
    <location>
        <begin position="507"/>
        <end position="532"/>
    </location>
</feature>
<dbReference type="InterPro" id="IPR001750">
    <property type="entry name" value="ND/Mrp_TM"/>
</dbReference>
<accession>A0ABS7QLV4</accession>
<feature type="transmembrane region" description="Helical" evidence="7">
    <location>
        <begin position="275"/>
        <end position="296"/>
    </location>
</feature>
<dbReference type="EMBL" id="JAINVZ010000002">
    <property type="protein sequence ID" value="MBY8883756.1"/>
    <property type="molecule type" value="Genomic_DNA"/>
</dbReference>
<dbReference type="GO" id="GO:0016491">
    <property type="term" value="F:oxidoreductase activity"/>
    <property type="evidence" value="ECO:0007669"/>
    <property type="project" value="UniProtKB-KW"/>
</dbReference>
<organism evidence="10 11">
    <name type="scientific">Streptantibioticus parmotrematis</name>
    <dbReference type="NCBI Taxonomy" id="2873249"/>
    <lineage>
        <taxon>Bacteria</taxon>
        <taxon>Bacillati</taxon>
        <taxon>Actinomycetota</taxon>
        <taxon>Actinomycetes</taxon>
        <taxon>Kitasatosporales</taxon>
        <taxon>Streptomycetaceae</taxon>
        <taxon>Streptantibioticus</taxon>
    </lineage>
</organism>
<feature type="transmembrane region" description="Helical" evidence="7">
    <location>
        <begin position="327"/>
        <end position="352"/>
    </location>
</feature>
<dbReference type="Pfam" id="PF00361">
    <property type="entry name" value="Proton_antipo_M"/>
    <property type="match status" value="1"/>
</dbReference>
<evidence type="ECO:0000256" key="4">
    <source>
        <dbReference type="ARBA" id="ARBA00023136"/>
    </source>
</evidence>
<comment type="caution">
    <text evidence="10">The sequence shown here is derived from an EMBL/GenBank/DDBJ whole genome shotgun (WGS) entry which is preliminary data.</text>
</comment>
<evidence type="ECO:0000259" key="8">
    <source>
        <dbReference type="Pfam" id="PF00361"/>
    </source>
</evidence>
<dbReference type="InterPro" id="IPR001516">
    <property type="entry name" value="Proton_antipo_N"/>
</dbReference>
<evidence type="ECO:0000259" key="9">
    <source>
        <dbReference type="Pfam" id="PF00662"/>
    </source>
</evidence>